<dbReference type="PANTHER" id="PTHR23421">
    <property type="entry name" value="BETA-GALACTOSIDASE RELATED"/>
    <property type="match status" value="1"/>
</dbReference>
<keyword evidence="3" id="KW-1185">Reference proteome</keyword>
<evidence type="ECO:0000259" key="1">
    <source>
        <dbReference type="Pfam" id="PF17834"/>
    </source>
</evidence>
<sequence>MTPEPLPVTHAISFRAPPPSLGFSQAKISPKPAKNRSTELGLASAFCFLYSSLRLNRCLKPLAAPVLRETVSSTVARLVLAMEDNVETLSLVQMGQTSLLFGLRIGQASTYRVFGDSPSQRAAEDIAFAVAHFFARNGLKREPKFGHLRDLHRALRLSKKPLLWGNQSVQKINEDLEITTYEKAGTYICVAFLTNNNTREDATINFRGVDYFLPAKSISILPNCKTVVYNTQTFKKFRSLKESKDHKMGDVQEMVCGPNDLEIETKSPNELYMFTKDTSDYAWYSTRINLEKRDLPMRPDICPVFQIASLGHALAAFVNGEYVDVIR</sequence>
<dbReference type="InterPro" id="IPR041392">
    <property type="entry name" value="GHD"/>
</dbReference>
<organism evidence="2 3">
    <name type="scientific">Phtheirospermum japonicum</name>
    <dbReference type="NCBI Taxonomy" id="374723"/>
    <lineage>
        <taxon>Eukaryota</taxon>
        <taxon>Viridiplantae</taxon>
        <taxon>Streptophyta</taxon>
        <taxon>Embryophyta</taxon>
        <taxon>Tracheophyta</taxon>
        <taxon>Spermatophyta</taxon>
        <taxon>Magnoliopsida</taxon>
        <taxon>eudicotyledons</taxon>
        <taxon>Gunneridae</taxon>
        <taxon>Pentapetalae</taxon>
        <taxon>asterids</taxon>
        <taxon>lamiids</taxon>
        <taxon>Lamiales</taxon>
        <taxon>Orobanchaceae</taxon>
        <taxon>Orobanchaceae incertae sedis</taxon>
        <taxon>Phtheirospermum</taxon>
    </lineage>
</organism>
<proteinExistence type="predicted"/>
<feature type="domain" description="Beta-galactosidase beta-sandwich" evidence="1">
    <location>
        <begin position="178"/>
        <end position="232"/>
    </location>
</feature>
<comment type="caution">
    <text evidence="2">The sequence shown here is derived from an EMBL/GenBank/DDBJ whole genome shotgun (WGS) entry which is preliminary data.</text>
</comment>
<gene>
    <name evidence="2" type="ORF">PHJA_001287300</name>
</gene>
<dbReference type="GO" id="GO:0005975">
    <property type="term" value="P:carbohydrate metabolic process"/>
    <property type="evidence" value="ECO:0007669"/>
    <property type="project" value="InterPro"/>
</dbReference>
<dbReference type="Proteomes" id="UP000653305">
    <property type="component" value="Unassembled WGS sequence"/>
</dbReference>
<accession>A0A830C5R1</accession>
<evidence type="ECO:0000313" key="2">
    <source>
        <dbReference type="EMBL" id="GFP91433.1"/>
    </source>
</evidence>
<protein>
    <submittedName>
        <fullName evidence="2">Beta-galactosidase 14</fullName>
    </submittedName>
</protein>
<dbReference type="InterPro" id="IPR001944">
    <property type="entry name" value="Glycoside_Hdrlase_35"/>
</dbReference>
<dbReference type="OrthoDB" id="1684486at2759"/>
<dbReference type="EMBL" id="BMAC01000245">
    <property type="protein sequence ID" value="GFP91433.1"/>
    <property type="molecule type" value="Genomic_DNA"/>
</dbReference>
<dbReference type="GO" id="GO:0004553">
    <property type="term" value="F:hydrolase activity, hydrolyzing O-glycosyl compounds"/>
    <property type="evidence" value="ECO:0007669"/>
    <property type="project" value="InterPro"/>
</dbReference>
<reference evidence="2" key="1">
    <citation type="submission" date="2020-07" db="EMBL/GenBank/DDBJ databases">
        <title>Ethylene signaling mediates host invasion by parasitic plants.</title>
        <authorList>
            <person name="Yoshida S."/>
        </authorList>
    </citation>
    <scope>NUCLEOTIDE SEQUENCE</scope>
    <source>
        <strain evidence="2">Okayama</strain>
    </source>
</reference>
<dbReference type="Pfam" id="PF17834">
    <property type="entry name" value="GHD"/>
    <property type="match status" value="1"/>
</dbReference>
<evidence type="ECO:0000313" key="3">
    <source>
        <dbReference type="Proteomes" id="UP000653305"/>
    </source>
</evidence>
<dbReference type="AlphaFoldDB" id="A0A830C5R1"/>
<name>A0A830C5R1_9LAMI</name>